<organism evidence="3 4">
    <name type="scientific">Microbacterium schleiferi</name>
    <dbReference type="NCBI Taxonomy" id="69362"/>
    <lineage>
        <taxon>Bacteria</taxon>
        <taxon>Bacillati</taxon>
        <taxon>Actinomycetota</taxon>
        <taxon>Actinomycetes</taxon>
        <taxon>Micrococcales</taxon>
        <taxon>Microbacteriaceae</taxon>
        <taxon>Microbacterium</taxon>
    </lineage>
</organism>
<dbReference type="RefSeq" id="WP_331791374.1">
    <property type="nucleotide sequence ID" value="NZ_BAAAUO010000012.1"/>
</dbReference>
<evidence type="ECO:0000313" key="3">
    <source>
        <dbReference type="EMBL" id="MEF2254972.1"/>
    </source>
</evidence>
<gene>
    <name evidence="3" type="ORF">V2V91_07455</name>
</gene>
<keyword evidence="2" id="KW-0472">Membrane</keyword>
<evidence type="ECO:0000256" key="2">
    <source>
        <dbReference type="SAM" id="Phobius"/>
    </source>
</evidence>
<feature type="transmembrane region" description="Helical" evidence="2">
    <location>
        <begin position="72"/>
        <end position="93"/>
    </location>
</feature>
<comment type="caution">
    <text evidence="3">The sequence shown here is derived from an EMBL/GenBank/DDBJ whole genome shotgun (WGS) entry which is preliminary data.</text>
</comment>
<dbReference type="Pfam" id="PF19779">
    <property type="entry name" value="DUF6264"/>
    <property type="match status" value="1"/>
</dbReference>
<feature type="compositionally biased region" description="Basic and acidic residues" evidence="1">
    <location>
        <begin position="1"/>
        <end position="10"/>
    </location>
</feature>
<feature type="transmembrane region" description="Helical" evidence="2">
    <location>
        <begin position="151"/>
        <end position="174"/>
    </location>
</feature>
<dbReference type="InterPro" id="IPR046231">
    <property type="entry name" value="DUF6264"/>
</dbReference>
<protein>
    <submittedName>
        <fullName evidence="3">DUF6264 family protein</fullName>
    </submittedName>
</protein>
<sequence>MSDDKDDRPEPQYGVYATPEEQRARIQKPDATWSLETGESVTDAAVSASGSNAGAAAPASADPGRSRAIDRIVTFALLAYALVNVAVAALALLDFPQYAATVFEVMGIPGEFTNLDGGQTWGAAAAVALVIGYLITAWFSVRRTMAGKIAWWVPLVGAVVTHLVVGALAIVPLMSDPAFTAYLTSIS</sequence>
<dbReference type="Proteomes" id="UP001351900">
    <property type="component" value="Unassembled WGS sequence"/>
</dbReference>
<keyword evidence="2" id="KW-1133">Transmembrane helix</keyword>
<name>A0ABU7V5L2_9MICO</name>
<proteinExistence type="predicted"/>
<accession>A0ABU7V5L2</accession>
<dbReference type="EMBL" id="JAZHOV010000004">
    <property type="protein sequence ID" value="MEF2254972.1"/>
    <property type="molecule type" value="Genomic_DNA"/>
</dbReference>
<keyword evidence="2" id="KW-0812">Transmembrane</keyword>
<evidence type="ECO:0000256" key="1">
    <source>
        <dbReference type="SAM" id="MobiDB-lite"/>
    </source>
</evidence>
<feature type="transmembrane region" description="Helical" evidence="2">
    <location>
        <begin position="121"/>
        <end position="139"/>
    </location>
</feature>
<feature type="region of interest" description="Disordered" evidence="1">
    <location>
        <begin position="1"/>
        <end position="33"/>
    </location>
</feature>
<reference evidence="3 4" key="1">
    <citation type="submission" date="2024-01" db="EMBL/GenBank/DDBJ databases">
        <title>the genome sequence of strain Microbacterium schleiferi NBRC 15075.</title>
        <authorList>
            <person name="Ding Y."/>
            <person name="Zhang G."/>
        </authorList>
    </citation>
    <scope>NUCLEOTIDE SEQUENCE [LARGE SCALE GENOMIC DNA]</scope>
    <source>
        <strain evidence="3 4">NBRC 15075</strain>
    </source>
</reference>
<evidence type="ECO:0000313" key="4">
    <source>
        <dbReference type="Proteomes" id="UP001351900"/>
    </source>
</evidence>
<keyword evidence="4" id="KW-1185">Reference proteome</keyword>